<dbReference type="GO" id="GO:0008734">
    <property type="term" value="F:L-aspartate oxidase activity"/>
    <property type="evidence" value="ECO:0007669"/>
    <property type="project" value="UniProtKB-EC"/>
</dbReference>
<dbReference type="PANTHER" id="PTHR42716:SF2">
    <property type="entry name" value="L-ASPARTATE OXIDASE, CHLOROPLASTIC"/>
    <property type="match status" value="1"/>
</dbReference>
<dbReference type="Gene3D" id="3.50.50.60">
    <property type="entry name" value="FAD/NAD(P)-binding domain"/>
    <property type="match status" value="1"/>
</dbReference>
<evidence type="ECO:0000259" key="12">
    <source>
        <dbReference type="Pfam" id="PF00890"/>
    </source>
</evidence>
<dbReference type="PANTHER" id="PTHR42716">
    <property type="entry name" value="L-ASPARTATE OXIDASE"/>
    <property type="match status" value="1"/>
</dbReference>
<dbReference type="SUPFAM" id="SSF56425">
    <property type="entry name" value="Succinate dehydrogenase/fumarate reductase flavoprotein, catalytic domain"/>
    <property type="match status" value="1"/>
</dbReference>
<dbReference type="AlphaFoldDB" id="A0A9Q6HMM2"/>
<dbReference type="EC" id="1.4.3.16" evidence="4"/>
<dbReference type="Pfam" id="PF00890">
    <property type="entry name" value="FAD_binding_2"/>
    <property type="match status" value="1"/>
</dbReference>
<comment type="cofactor">
    <cofactor evidence="1">
        <name>FAD</name>
        <dbReference type="ChEBI" id="CHEBI:57692"/>
    </cofactor>
</comment>
<evidence type="ECO:0000256" key="5">
    <source>
        <dbReference type="ARBA" id="ARBA00021901"/>
    </source>
</evidence>
<accession>A0A9Q6HMM2</accession>
<evidence type="ECO:0000256" key="11">
    <source>
        <dbReference type="ARBA" id="ARBA00048305"/>
    </source>
</evidence>
<sequence>MKKIIVIGSGIAALSFVHALHKDIQIICMTKDNLKQNNSHLAQGGVCFSNQEKDLARLHVEDTFISGHKLGDEYIIQEMIRHSHVCIQQLIDEGMNFDKRNDGETLALAMEGAHSKPRIVHAGGDQTGQYIMKHLIQAVKDKAVTFYEETEVVDLLRDDNGEVAGVLAIDKNNHQIVVQGDEIVLASGGYSNLFQTHSSASNTLSTGHLIALHHGIPLRHMEMIQFHPTLLGTSTQTFGLVSEAVRGDGGKLVNEYGKQFMDEVHPLASLAPRDITSRTIFHQQRLGHTCMIDIKPIEDFSKKFPGIYRNVITYFPDEYKSQRIPVSCGAHYTMGGIKANIDGTTSLAHVYAIGEVSNTNFHGANRLASNSLLEGLVMGQQCAAIINNLPIRQKSRCQPSQLRIPKIEQRQYEQLISQSFGKLGIERVGQSMKRYLKELQHCLVEHPIAEDFTREDWQKYARLRTLEIVCMSAINRTESRGAHYRTDYPMLNEHFQNIDIEIEMGVALRAKQIKRSRETQAILHRG</sequence>
<dbReference type="Proteomes" id="UP000241960">
    <property type="component" value="Unassembled WGS sequence"/>
</dbReference>
<keyword evidence="8" id="KW-0274">FAD</keyword>
<evidence type="ECO:0000256" key="7">
    <source>
        <dbReference type="ARBA" id="ARBA00022642"/>
    </source>
</evidence>
<evidence type="ECO:0000256" key="6">
    <source>
        <dbReference type="ARBA" id="ARBA00022630"/>
    </source>
</evidence>
<dbReference type="Gene3D" id="1.20.58.100">
    <property type="entry name" value="Fumarate reductase/succinate dehydrogenase flavoprotein-like, C-terminal domain"/>
    <property type="match status" value="1"/>
</dbReference>
<feature type="domain" description="FAD-dependent oxidoreductase 2 FAD-binding" evidence="12">
    <location>
        <begin position="4"/>
        <end position="372"/>
    </location>
</feature>
<evidence type="ECO:0000256" key="1">
    <source>
        <dbReference type="ARBA" id="ARBA00001974"/>
    </source>
</evidence>
<evidence type="ECO:0000256" key="10">
    <source>
        <dbReference type="ARBA" id="ARBA00030386"/>
    </source>
</evidence>
<keyword evidence="6" id="KW-0285">Flavoprotein</keyword>
<evidence type="ECO:0000256" key="3">
    <source>
        <dbReference type="ARBA" id="ARBA00008562"/>
    </source>
</evidence>
<protein>
    <recommendedName>
        <fullName evidence="5">L-aspartate oxidase</fullName>
        <ecNumber evidence="4">1.4.3.16</ecNumber>
    </recommendedName>
    <alternativeName>
        <fullName evidence="10">Quinolinate synthase B</fullName>
    </alternativeName>
</protein>
<comment type="caution">
    <text evidence="14">The sequence shown here is derived from an EMBL/GenBank/DDBJ whole genome shotgun (WGS) entry which is preliminary data.</text>
</comment>
<reference evidence="14 15" key="1">
    <citation type="journal article" date="2016" name="Front. Microbiol.">
        <title>Comprehensive Phylogenetic Analysis of Bovine Non-aureus Staphylococci Species Based on Whole-Genome Sequencing.</title>
        <authorList>
            <person name="Naushad S."/>
            <person name="Barkema H.W."/>
            <person name="Luby C."/>
            <person name="Condas L.A."/>
            <person name="Nobrega D.B."/>
            <person name="Carson D.A."/>
            <person name="De Buck J."/>
        </authorList>
    </citation>
    <scope>NUCLEOTIDE SEQUENCE [LARGE SCALE GENOMIC DNA]</scope>
    <source>
        <strain evidence="14 15">SNUC 1231</strain>
    </source>
</reference>
<evidence type="ECO:0000313" key="15">
    <source>
        <dbReference type="Proteomes" id="UP000241960"/>
    </source>
</evidence>
<gene>
    <name evidence="14" type="ORF">BU058_10900</name>
</gene>
<evidence type="ECO:0000256" key="4">
    <source>
        <dbReference type="ARBA" id="ARBA00012173"/>
    </source>
</evidence>
<dbReference type="InterPro" id="IPR037099">
    <property type="entry name" value="Fum_R/Succ_DH_flav-like_C_sf"/>
</dbReference>
<evidence type="ECO:0000259" key="13">
    <source>
        <dbReference type="Pfam" id="PF02910"/>
    </source>
</evidence>
<keyword evidence="9" id="KW-0560">Oxidoreductase</keyword>
<evidence type="ECO:0000256" key="9">
    <source>
        <dbReference type="ARBA" id="ARBA00023002"/>
    </source>
</evidence>
<dbReference type="SUPFAM" id="SSF46977">
    <property type="entry name" value="Succinate dehydrogenase/fumarate reductase flavoprotein C-terminal domain"/>
    <property type="match status" value="1"/>
</dbReference>
<organism evidence="14 15">
    <name type="scientific">Staphylococcus succinus</name>
    <dbReference type="NCBI Taxonomy" id="61015"/>
    <lineage>
        <taxon>Bacteria</taxon>
        <taxon>Bacillati</taxon>
        <taxon>Bacillota</taxon>
        <taxon>Bacilli</taxon>
        <taxon>Bacillales</taxon>
        <taxon>Staphylococcaceae</taxon>
        <taxon>Staphylococcus</taxon>
    </lineage>
</organism>
<name>A0A9Q6HMM2_9STAP</name>
<dbReference type="InterPro" id="IPR036188">
    <property type="entry name" value="FAD/NAD-bd_sf"/>
</dbReference>
<proteinExistence type="inferred from homology"/>
<comment type="catalytic activity">
    <reaction evidence="11">
        <text>L-aspartate + O2 = iminosuccinate + H2O2</text>
        <dbReference type="Rhea" id="RHEA:25876"/>
        <dbReference type="ChEBI" id="CHEBI:15379"/>
        <dbReference type="ChEBI" id="CHEBI:16240"/>
        <dbReference type="ChEBI" id="CHEBI:29991"/>
        <dbReference type="ChEBI" id="CHEBI:77875"/>
        <dbReference type="EC" id="1.4.3.16"/>
    </reaction>
    <physiologicalReaction direction="left-to-right" evidence="11">
        <dbReference type="Rhea" id="RHEA:25877"/>
    </physiologicalReaction>
</comment>
<dbReference type="InterPro" id="IPR027477">
    <property type="entry name" value="Succ_DH/fumarate_Rdtase_cat_sf"/>
</dbReference>
<dbReference type="RefSeq" id="WP_107545297.1">
    <property type="nucleotide sequence ID" value="NZ_JAMWUX010000003.1"/>
</dbReference>
<dbReference type="Pfam" id="PF02910">
    <property type="entry name" value="Succ_DH_flav_C"/>
    <property type="match status" value="1"/>
</dbReference>
<comment type="pathway">
    <text evidence="2">Cofactor biosynthesis; NAD(+) biosynthesis; iminoaspartate from L-aspartate (oxidase route): step 1/1.</text>
</comment>
<evidence type="ECO:0000313" key="14">
    <source>
        <dbReference type="EMBL" id="PTI74454.1"/>
    </source>
</evidence>
<comment type="similarity">
    <text evidence="3">Belongs to the FAD-dependent oxidoreductase 2 family. NadB subfamily.</text>
</comment>
<keyword evidence="7" id="KW-0662">Pyridine nucleotide biosynthesis</keyword>
<dbReference type="GO" id="GO:0034628">
    <property type="term" value="P:'de novo' NAD+ biosynthetic process from L-aspartate"/>
    <property type="evidence" value="ECO:0007669"/>
    <property type="project" value="TreeGrafter"/>
</dbReference>
<feature type="domain" description="Fumarate reductase/succinate dehydrogenase flavoprotein-like C-terminal" evidence="13">
    <location>
        <begin position="464"/>
        <end position="490"/>
    </location>
</feature>
<dbReference type="SUPFAM" id="SSF51905">
    <property type="entry name" value="FAD/NAD(P)-binding domain"/>
    <property type="match status" value="1"/>
</dbReference>
<dbReference type="Gene3D" id="3.90.700.10">
    <property type="entry name" value="Succinate dehydrogenase/fumarate reductase flavoprotein, catalytic domain"/>
    <property type="match status" value="1"/>
</dbReference>
<evidence type="ECO:0000256" key="2">
    <source>
        <dbReference type="ARBA" id="ARBA00004950"/>
    </source>
</evidence>
<dbReference type="InterPro" id="IPR015939">
    <property type="entry name" value="Fum_Rdtase/Succ_DH_flav-like_C"/>
</dbReference>
<dbReference type="GO" id="GO:0033765">
    <property type="term" value="F:steroid dehydrogenase activity, acting on the CH-CH group of donors"/>
    <property type="evidence" value="ECO:0007669"/>
    <property type="project" value="UniProtKB-ARBA"/>
</dbReference>
<dbReference type="EMBL" id="PZFQ01000040">
    <property type="protein sequence ID" value="PTI74454.1"/>
    <property type="molecule type" value="Genomic_DNA"/>
</dbReference>
<evidence type="ECO:0000256" key="8">
    <source>
        <dbReference type="ARBA" id="ARBA00022827"/>
    </source>
</evidence>
<dbReference type="InterPro" id="IPR005288">
    <property type="entry name" value="NadB"/>
</dbReference>
<dbReference type="InterPro" id="IPR003953">
    <property type="entry name" value="FAD-dep_OxRdtase_2_FAD-bd"/>
</dbReference>